<reference evidence="2 3" key="2">
    <citation type="submission" date="2018-11" db="EMBL/GenBank/DDBJ databases">
        <authorList>
            <consortium name="Pathogen Informatics"/>
        </authorList>
    </citation>
    <scope>NUCLEOTIDE SEQUENCE [LARGE SCALE GENOMIC DNA]</scope>
</reference>
<dbReference type="Gene3D" id="3.40.50.150">
    <property type="entry name" value="Vaccinia Virus protein VP39"/>
    <property type="match status" value="1"/>
</dbReference>
<name>A0A183J3Y1_9BILA</name>
<dbReference type="PANTHER" id="PTHR34009:SF2">
    <property type="entry name" value="PROTEIN STAR"/>
    <property type="match status" value="1"/>
</dbReference>
<dbReference type="InterPro" id="IPR029063">
    <property type="entry name" value="SAM-dependent_MTases_sf"/>
</dbReference>
<dbReference type="Proteomes" id="UP000270296">
    <property type="component" value="Unassembled WGS sequence"/>
</dbReference>
<dbReference type="GO" id="GO:0005794">
    <property type="term" value="C:Golgi apparatus"/>
    <property type="evidence" value="ECO:0007669"/>
    <property type="project" value="TreeGrafter"/>
</dbReference>
<dbReference type="AlphaFoldDB" id="A0A183J3Y1"/>
<dbReference type="OrthoDB" id="6357215at2759"/>
<protein>
    <submittedName>
        <fullName evidence="4">Methyltransf_21 domain-containing protein</fullName>
    </submittedName>
</protein>
<dbReference type="WBParaSite" id="SBAD_0001094901-mRNA-1">
    <property type="protein sequence ID" value="SBAD_0001094901-mRNA-1"/>
    <property type="gene ID" value="SBAD_0001094901"/>
</dbReference>
<feature type="domain" description="Methyltransferase FkbM" evidence="1">
    <location>
        <begin position="115"/>
        <end position="258"/>
    </location>
</feature>
<dbReference type="EMBL" id="UZAM01014280">
    <property type="protein sequence ID" value="VDP32958.1"/>
    <property type="molecule type" value="Genomic_DNA"/>
</dbReference>
<dbReference type="GO" id="GO:0006888">
    <property type="term" value="P:endoplasmic reticulum to Golgi vesicle-mediated transport"/>
    <property type="evidence" value="ECO:0007669"/>
    <property type="project" value="TreeGrafter"/>
</dbReference>
<accession>A0A183J3Y1</accession>
<sequence length="263" mass="30659">MHCVHLRMNKHVMKLVGFVLMFVLLLSIYRLHVKSTGKCQGLTKFEPNDDYIADYFADDWRLVQHIRRFYLEPPVDRRVPYLLNDPHAVDYSQLNQSAVVASFFNHKRNGFFVEAGAYDGEEFSNSLYFEKELNWTGLLIEPDDESYEQLSRKQRKAWRLKACLCGSHKPCKMKMYRTGDSWSLSEYTLWFRMIGLRLSDHISVTDVWCFPLLSVLLAINRTDIDYLALSMEGAEIPVLRSIITDKLNITVVQVEVLSFLDVS</sequence>
<dbReference type="InterPro" id="IPR053202">
    <property type="entry name" value="EGF_Rcpt_Signaling_Reg"/>
</dbReference>
<dbReference type="SUPFAM" id="SSF53335">
    <property type="entry name" value="S-adenosyl-L-methionine-dependent methyltransferases"/>
    <property type="match status" value="1"/>
</dbReference>
<dbReference type="GO" id="GO:0005886">
    <property type="term" value="C:plasma membrane"/>
    <property type="evidence" value="ECO:0007669"/>
    <property type="project" value="TreeGrafter"/>
</dbReference>
<dbReference type="GO" id="GO:0016197">
    <property type="term" value="P:endosomal transport"/>
    <property type="evidence" value="ECO:0007669"/>
    <property type="project" value="TreeGrafter"/>
</dbReference>
<dbReference type="InterPro" id="IPR006342">
    <property type="entry name" value="FkbM_mtfrase"/>
</dbReference>
<evidence type="ECO:0000313" key="3">
    <source>
        <dbReference type="Proteomes" id="UP000270296"/>
    </source>
</evidence>
<gene>
    <name evidence="2" type="ORF">SBAD_LOCUS10579</name>
</gene>
<proteinExistence type="predicted"/>
<dbReference type="PANTHER" id="PTHR34009">
    <property type="entry name" value="PROTEIN STAR"/>
    <property type="match status" value="1"/>
</dbReference>
<dbReference type="GO" id="GO:0031902">
    <property type="term" value="C:late endosome membrane"/>
    <property type="evidence" value="ECO:0007669"/>
    <property type="project" value="TreeGrafter"/>
</dbReference>
<evidence type="ECO:0000259" key="1">
    <source>
        <dbReference type="Pfam" id="PF05050"/>
    </source>
</evidence>
<reference evidence="4" key="1">
    <citation type="submission" date="2016-06" db="UniProtKB">
        <authorList>
            <consortium name="WormBaseParasite"/>
        </authorList>
    </citation>
    <scope>IDENTIFICATION</scope>
</reference>
<dbReference type="GO" id="GO:0005789">
    <property type="term" value="C:endoplasmic reticulum membrane"/>
    <property type="evidence" value="ECO:0007669"/>
    <property type="project" value="TreeGrafter"/>
</dbReference>
<evidence type="ECO:0000313" key="2">
    <source>
        <dbReference type="EMBL" id="VDP32958.1"/>
    </source>
</evidence>
<dbReference type="Pfam" id="PF05050">
    <property type="entry name" value="Methyltransf_21"/>
    <property type="match status" value="1"/>
</dbReference>
<keyword evidence="3" id="KW-1185">Reference proteome</keyword>
<evidence type="ECO:0000313" key="4">
    <source>
        <dbReference type="WBParaSite" id="SBAD_0001094901-mRNA-1"/>
    </source>
</evidence>
<organism evidence="4">
    <name type="scientific">Soboliphyme baturini</name>
    <dbReference type="NCBI Taxonomy" id="241478"/>
    <lineage>
        <taxon>Eukaryota</taxon>
        <taxon>Metazoa</taxon>
        <taxon>Ecdysozoa</taxon>
        <taxon>Nematoda</taxon>
        <taxon>Enoplea</taxon>
        <taxon>Dorylaimia</taxon>
        <taxon>Dioctophymatida</taxon>
        <taxon>Dioctophymatoidea</taxon>
        <taxon>Soboliphymatidae</taxon>
        <taxon>Soboliphyme</taxon>
    </lineage>
</organism>